<dbReference type="InterPro" id="IPR007110">
    <property type="entry name" value="Ig-like_dom"/>
</dbReference>
<feature type="non-terminal residue" evidence="5">
    <location>
        <position position="1"/>
    </location>
</feature>
<feature type="domain" description="Ig-like" evidence="4">
    <location>
        <begin position="94"/>
        <end position="150"/>
    </location>
</feature>
<gene>
    <name evidence="5" type="ORF">JYZ213_LOCUS46796</name>
</gene>
<dbReference type="InterPro" id="IPR036179">
    <property type="entry name" value="Ig-like_dom_sf"/>
</dbReference>
<dbReference type="Gene3D" id="2.60.40.10">
    <property type="entry name" value="Immunoglobulins"/>
    <property type="match status" value="2"/>
</dbReference>
<dbReference type="GO" id="GO:0005886">
    <property type="term" value="C:plasma membrane"/>
    <property type="evidence" value="ECO:0007669"/>
    <property type="project" value="TreeGrafter"/>
</dbReference>
<evidence type="ECO:0000256" key="2">
    <source>
        <dbReference type="ARBA" id="ARBA00023157"/>
    </source>
</evidence>
<dbReference type="InterPro" id="IPR013098">
    <property type="entry name" value="Ig_I-set"/>
</dbReference>
<dbReference type="AlphaFoldDB" id="A0A815XNF7"/>
<protein>
    <recommendedName>
        <fullName evidence="4">Ig-like domain-containing protein</fullName>
    </recommendedName>
</protein>
<name>A0A815XNF7_9BILA</name>
<evidence type="ECO:0000313" key="6">
    <source>
        <dbReference type="Proteomes" id="UP000663845"/>
    </source>
</evidence>
<feature type="non-terminal residue" evidence="5">
    <location>
        <position position="150"/>
    </location>
</feature>
<evidence type="ECO:0000313" key="5">
    <source>
        <dbReference type="EMBL" id="CAF1559532.1"/>
    </source>
</evidence>
<comment type="caution">
    <text evidence="5">The sequence shown here is derived from an EMBL/GenBank/DDBJ whole genome shotgun (WGS) entry which is preliminary data.</text>
</comment>
<dbReference type="GO" id="GO:0050808">
    <property type="term" value="P:synapse organization"/>
    <property type="evidence" value="ECO:0007669"/>
    <property type="project" value="TreeGrafter"/>
</dbReference>
<dbReference type="GO" id="GO:0030424">
    <property type="term" value="C:axon"/>
    <property type="evidence" value="ECO:0007669"/>
    <property type="project" value="TreeGrafter"/>
</dbReference>
<dbReference type="GO" id="GO:0007156">
    <property type="term" value="P:homophilic cell adhesion via plasma membrane adhesion molecules"/>
    <property type="evidence" value="ECO:0007669"/>
    <property type="project" value="TreeGrafter"/>
</dbReference>
<evidence type="ECO:0000256" key="3">
    <source>
        <dbReference type="SAM" id="MobiDB-lite"/>
    </source>
</evidence>
<keyword evidence="2" id="KW-1015">Disulfide bond</keyword>
<dbReference type="GO" id="GO:0043025">
    <property type="term" value="C:neuronal cell body"/>
    <property type="evidence" value="ECO:0007669"/>
    <property type="project" value="TreeGrafter"/>
</dbReference>
<dbReference type="InterPro" id="IPR050958">
    <property type="entry name" value="Cell_Adh-Cytoskel_Orgn"/>
</dbReference>
<dbReference type="Proteomes" id="UP000663845">
    <property type="component" value="Unassembled WGS sequence"/>
</dbReference>
<dbReference type="InterPro" id="IPR013783">
    <property type="entry name" value="Ig-like_fold"/>
</dbReference>
<feature type="region of interest" description="Disordered" evidence="3">
    <location>
        <begin position="61"/>
        <end position="92"/>
    </location>
</feature>
<dbReference type="GO" id="GO:0008046">
    <property type="term" value="F:axon guidance receptor activity"/>
    <property type="evidence" value="ECO:0007669"/>
    <property type="project" value="TreeGrafter"/>
</dbReference>
<dbReference type="PANTHER" id="PTHR45080:SF8">
    <property type="entry name" value="IG-LIKE DOMAIN-CONTAINING PROTEIN"/>
    <property type="match status" value="1"/>
</dbReference>
<dbReference type="PROSITE" id="PS50835">
    <property type="entry name" value="IG_LIKE"/>
    <property type="match status" value="1"/>
</dbReference>
<dbReference type="PANTHER" id="PTHR45080">
    <property type="entry name" value="CONTACTIN 5"/>
    <property type="match status" value="1"/>
</dbReference>
<dbReference type="EMBL" id="CAJNOG010006383">
    <property type="protein sequence ID" value="CAF1559532.1"/>
    <property type="molecule type" value="Genomic_DNA"/>
</dbReference>
<evidence type="ECO:0000259" key="4">
    <source>
        <dbReference type="PROSITE" id="PS50835"/>
    </source>
</evidence>
<accession>A0A815XNF7</accession>
<organism evidence="5 6">
    <name type="scientific">Adineta steineri</name>
    <dbReference type="NCBI Taxonomy" id="433720"/>
    <lineage>
        <taxon>Eukaryota</taxon>
        <taxon>Metazoa</taxon>
        <taxon>Spiralia</taxon>
        <taxon>Gnathifera</taxon>
        <taxon>Rotifera</taxon>
        <taxon>Eurotatoria</taxon>
        <taxon>Bdelloidea</taxon>
        <taxon>Adinetida</taxon>
        <taxon>Adinetidae</taxon>
        <taxon>Adineta</taxon>
    </lineage>
</organism>
<reference evidence="5" key="1">
    <citation type="submission" date="2021-02" db="EMBL/GenBank/DDBJ databases">
        <authorList>
            <person name="Nowell W R."/>
        </authorList>
    </citation>
    <scope>NUCLEOTIDE SEQUENCE</scope>
</reference>
<proteinExistence type="predicted"/>
<keyword evidence="1" id="KW-0732">Signal</keyword>
<evidence type="ECO:0000256" key="1">
    <source>
        <dbReference type="ARBA" id="ARBA00022729"/>
    </source>
</evidence>
<dbReference type="SUPFAM" id="SSF48726">
    <property type="entry name" value="Immunoglobulin"/>
    <property type="match status" value="2"/>
</dbReference>
<sequence>NYDIHTRTASLLIDAARPATDTGRYTVHVENPVGKDQTTGEVNVEGTPGIDDRPFIEPSKFGKFDGPLRTAGSGPRGPILQPDETMRDRENQPPWIRLVKGLEDQLIDESKAAQLACIIDAHPAATINWLKDGQPLIVSQRFMPEYDQKS</sequence>
<dbReference type="Pfam" id="PF07679">
    <property type="entry name" value="I-set"/>
    <property type="match status" value="1"/>
</dbReference>